<dbReference type="GO" id="GO:0005634">
    <property type="term" value="C:nucleus"/>
    <property type="evidence" value="ECO:0007669"/>
    <property type="project" value="UniProtKB-SubCell"/>
</dbReference>
<protein>
    <recommendedName>
        <fullName evidence="4">RNA polymerase Rpb4/RPC9 core domain-containing protein</fullName>
    </recommendedName>
</protein>
<dbReference type="Gene3D" id="1.20.1250.40">
    <property type="match status" value="1"/>
</dbReference>
<dbReference type="Gramene" id="Bo3g005350.1">
    <property type="protein sequence ID" value="Bo3g005350.1"/>
    <property type="gene ID" value="Bo3g005350"/>
</dbReference>
<reference evidence="5" key="2">
    <citation type="submission" date="2015-03" db="UniProtKB">
        <authorList>
            <consortium name="EnsemblPlants"/>
        </authorList>
    </citation>
    <scope>IDENTIFICATION</scope>
</reference>
<evidence type="ECO:0000313" key="6">
    <source>
        <dbReference type="Proteomes" id="UP000032141"/>
    </source>
</evidence>
<dbReference type="OMA" id="GHYYMEL"/>
<proteinExistence type="inferred from homology"/>
<dbReference type="Pfam" id="PF03874">
    <property type="entry name" value="RNA_pol_Rpb4"/>
    <property type="match status" value="1"/>
</dbReference>
<name>A0A0D3B0F0_BRAOL</name>
<dbReference type="InterPro" id="IPR045222">
    <property type="entry name" value="Rpb4-like"/>
</dbReference>
<dbReference type="EnsemblPlants" id="Bo3g005350.1">
    <property type="protein sequence ID" value="Bo3g005350.1"/>
    <property type="gene ID" value="Bo3g005350"/>
</dbReference>
<organism evidence="5 6">
    <name type="scientific">Brassica oleracea var. oleracea</name>
    <dbReference type="NCBI Taxonomy" id="109376"/>
    <lineage>
        <taxon>Eukaryota</taxon>
        <taxon>Viridiplantae</taxon>
        <taxon>Streptophyta</taxon>
        <taxon>Embryophyta</taxon>
        <taxon>Tracheophyta</taxon>
        <taxon>Spermatophyta</taxon>
        <taxon>Magnoliopsida</taxon>
        <taxon>eudicotyledons</taxon>
        <taxon>Gunneridae</taxon>
        <taxon>Pentapetalae</taxon>
        <taxon>rosids</taxon>
        <taxon>malvids</taxon>
        <taxon>Brassicales</taxon>
        <taxon>Brassicaceae</taxon>
        <taxon>Brassiceae</taxon>
        <taxon>Brassica</taxon>
    </lineage>
</organism>
<dbReference type="GO" id="GO:0006352">
    <property type="term" value="P:DNA-templated transcription initiation"/>
    <property type="evidence" value="ECO:0007669"/>
    <property type="project" value="InterPro"/>
</dbReference>
<accession>A0A0D3B0F0</accession>
<evidence type="ECO:0000259" key="4">
    <source>
        <dbReference type="SMART" id="SM00657"/>
    </source>
</evidence>
<dbReference type="InterPro" id="IPR005574">
    <property type="entry name" value="Rpb4/RPC9"/>
</dbReference>
<dbReference type="STRING" id="109376.A0A0D3B0F0"/>
<keyword evidence="6" id="KW-1185">Reference proteome</keyword>
<dbReference type="InterPro" id="IPR006590">
    <property type="entry name" value="RNA_pol_Rpb4/RPC9_core"/>
</dbReference>
<dbReference type="SMART" id="SM00657">
    <property type="entry name" value="RPOL4c"/>
    <property type="match status" value="1"/>
</dbReference>
<reference evidence="5 6" key="1">
    <citation type="journal article" date="2014" name="Genome Biol.">
        <title>Transcriptome and methylome profiling reveals relics of genome dominance in the mesopolyploid Brassica oleracea.</title>
        <authorList>
            <person name="Parkin I.A."/>
            <person name="Koh C."/>
            <person name="Tang H."/>
            <person name="Robinson S.J."/>
            <person name="Kagale S."/>
            <person name="Clarke W.E."/>
            <person name="Town C.D."/>
            <person name="Nixon J."/>
            <person name="Krishnakumar V."/>
            <person name="Bidwell S.L."/>
            <person name="Denoeud F."/>
            <person name="Belcram H."/>
            <person name="Links M.G."/>
            <person name="Just J."/>
            <person name="Clarke C."/>
            <person name="Bender T."/>
            <person name="Huebert T."/>
            <person name="Mason A.S."/>
            <person name="Pires J.C."/>
            <person name="Barker G."/>
            <person name="Moore J."/>
            <person name="Walley P.G."/>
            <person name="Manoli S."/>
            <person name="Batley J."/>
            <person name="Edwards D."/>
            <person name="Nelson M.N."/>
            <person name="Wang X."/>
            <person name="Paterson A.H."/>
            <person name="King G."/>
            <person name="Bancroft I."/>
            <person name="Chalhoub B."/>
            <person name="Sharpe A.G."/>
        </authorList>
    </citation>
    <scope>NUCLEOTIDE SEQUENCE</scope>
    <source>
        <strain evidence="5 6">cv. TO1000</strain>
    </source>
</reference>
<dbReference type="Proteomes" id="UP000032141">
    <property type="component" value="Chromosome C3"/>
</dbReference>
<feature type="domain" description="RNA polymerase Rpb4/RPC9 core" evidence="4">
    <location>
        <begin position="1"/>
        <end position="105"/>
    </location>
</feature>
<dbReference type="GO" id="GO:0000166">
    <property type="term" value="F:nucleotide binding"/>
    <property type="evidence" value="ECO:0007669"/>
    <property type="project" value="InterPro"/>
</dbReference>
<evidence type="ECO:0000313" key="5">
    <source>
        <dbReference type="EnsemblPlants" id="Bo3g005350.1"/>
    </source>
</evidence>
<dbReference type="HOGENOM" id="CLU_1888639_0_0_1"/>
<dbReference type="PANTHER" id="PTHR21297">
    <property type="entry name" value="DNA-DIRECTED RNA POLYMERASE II"/>
    <property type="match status" value="1"/>
</dbReference>
<dbReference type="eggNOG" id="KOG2351">
    <property type="taxonomic scope" value="Eukaryota"/>
</dbReference>
<comment type="similarity">
    <text evidence="3">Belongs to the eukaryotic RPB4 RNA polymerase subunit family.</text>
</comment>
<keyword evidence="2" id="KW-0539">Nucleus</keyword>
<dbReference type="InterPro" id="IPR038324">
    <property type="entry name" value="Rpb4/RPC9_sf"/>
</dbReference>
<sequence length="135" mass="14897">MNCEVSLILEHKYEQLQQVSEDPMNQVSHGLAGYKNPDAVRQVREILSRHQLTEFELCVLGNLCPETAEEAVAMVPSLKTKGRAHSDEAIEKMLNVPNVPIRPGSKPHAANNSLGPLGHYYMELVSARGGLVPWA</sequence>
<evidence type="ECO:0000256" key="3">
    <source>
        <dbReference type="ARBA" id="ARBA00025724"/>
    </source>
</evidence>
<dbReference type="AlphaFoldDB" id="A0A0D3B0F0"/>
<dbReference type="SUPFAM" id="SSF47819">
    <property type="entry name" value="HRDC-like"/>
    <property type="match status" value="1"/>
</dbReference>
<evidence type="ECO:0000256" key="1">
    <source>
        <dbReference type="ARBA" id="ARBA00004123"/>
    </source>
</evidence>
<dbReference type="InterPro" id="IPR010997">
    <property type="entry name" value="HRDC-like_sf"/>
</dbReference>
<dbReference type="GO" id="GO:0030880">
    <property type="term" value="C:RNA polymerase complex"/>
    <property type="evidence" value="ECO:0007669"/>
    <property type="project" value="InterPro"/>
</dbReference>
<evidence type="ECO:0000256" key="2">
    <source>
        <dbReference type="ARBA" id="ARBA00023242"/>
    </source>
</evidence>
<comment type="subcellular location">
    <subcellularLocation>
        <location evidence="1">Nucleus</location>
    </subcellularLocation>
</comment>